<evidence type="ECO:0000256" key="4">
    <source>
        <dbReference type="ARBA" id="ARBA00022989"/>
    </source>
</evidence>
<feature type="region of interest" description="Disordered" evidence="7">
    <location>
        <begin position="212"/>
        <end position="234"/>
    </location>
</feature>
<evidence type="ECO:0000256" key="7">
    <source>
        <dbReference type="SAM" id="MobiDB-lite"/>
    </source>
</evidence>
<keyword evidence="5 8" id="KW-0472">Membrane</keyword>
<dbReference type="OrthoDB" id="3178152at2"/>
<keyword evidence="2" id="KW-1003">Cell membrane</keyword>
<dbReference type="PANTHER" id="PTHR30625:SF3">
    <property type="entry name" value="TOL-PAL SYSTEM PROTEIN TOLQ"/>
    <property type="match status" value="1"/>
</dbReference>
<comment type="subcellular location">
    <subcellularLocation>
        <location evidence="1">Cell membrane</location>
        <topology evidence="1">Multi-pass membrane protein</topology>
    </subcellularLocation>
    <subcellularLocation>
        <location evidence="6">Membrane</location>
        <topology evidence="6">Multi-pass membrane protein</topology>
    </subcellularLocation>
</comment>
<keyword evidence="3 8" id="KW-0812">Transmembrane</keyword>
<feature type="transmembrane region" description="Helical" evidence="8">
    <location>
        <begin position="27"/>
        <end position="51"/>
    </location>
</feature>
<keyword evidence="6" id="KW-0813">Transport</keyword>
<reference evidence="10 11" key="1">
    <citation type="journal article" date="2010" name="Stand. Genomic Sci.">
        <title>Complete genome sequence of Conexibacter woesei type strain (ID131577).</title>
        <authorList>
            <person name="Pukall R."/>
            <person name="Lapidus A."/>
            <person name="Glavina Del Rio T."/>
            <person name="Copeland A."/>
            <person name="Tice H."/>
            <person name="Cheng J.-F."/>
            <person name="Lucas S."/>
            <person name="Chen F."/>
            <person name="Nolan M."/>
            <person name="Bruce D."/>
            <person name="Goodwin L."/>
            <person name="Pitluck S."/>
            <person name="Mavromatis K."/>
            <person name="Ivanova N."/>
            <person name="Ovchinnikova G."/>
            <person name="Pati A."/>
            <person name="Chen A."/>
            <person name="Palaniappan K."/>
            <person name="Land M."/>
            <person name="Hauser L."/>
            <person name="Chang Y.-J."/>
            <person name="Jeffries C.D."/>
            <person name="Chain P."/>
            <person name="Meincke L."/>
            <person name="Sims D."/>
            <person name="Brettin T."/>
            <person name="Detter J.C."/>
            <person name="Rohde M."/>
            <person name="Goeker M."/>
            <person name="Bristow J."/>
            <person name="Eisen J.A."/>
            <person name="Markowitz V."/>
            <person name="Kyrpides N.C."/>
            <person name="Klenk H.-P."/>
            <person name="Hugenholtz P."/>
        </authorList>
    </citation>
    <scope>NUCLEOTIDE SEQUENCE [LARGE SCALE GENOMIC DNA]</scope>
    <source>
        <strain evidence="11">DSM 14684 / CIP 108061 / JCM 11494 / NBRC 100937 / ID131577</strain>
    </source>
</reference>
<dbReference type="eggNOG" id="COG0811">
    <property type="taxonomic scope" value="Bacteria"/>
</dbReference>
<feature type="transmembrane region" description="Helical" evidence="8">
    <location>
        <begin position="168"/>
        <end position="189"/>
    </location>
</feature>
<evidence type="ECO:0000313" key="10">
    <source>
        <dbReference type="EMBL" id="ADB50152.1"/>
    </source>
</evidence>
<proteinExistence type="inferred from homology"/>
<dbReference type="STRING" id="469383.Cwoe_1725"/>
<dbReference type="EMBL" id="CP001854">
    <property type="protein sequence ID" value="ADB50152.1"/>
    <property type="molecule type" value="Genomic_DNA"/>
</dbReference>
<dbReference type="GO" id="GO:0005886">
    <property type="term" value="C:plasma membrane"/>
    <property type="evidence" value="ECO:0007669"/>
    <property type="project" value="UniProtKB-SubCell"/>
</dbReference>
<dbReference type="AlphaFoldDB" id="D3F176"/>
<keyword evidence="11" id="KW-1185">Reference proteome</keyword>
<dbReference type="InterPro" id="IPR050790">
    <property type="entry name" value="ExbB/TolQ_transport"/>
</dbReference>
<protein>
    <recommendedName>
        <fullName evidence="9">MotA/TolQ/ExbB proton channel domain-containing protein</fullName>
    </recommendedName>
</protein>
<dbReference type="GO" id="GO:0017038">
    <property type="term" value="P:protein import"/>
    <property type="evidence" value="ECO:0007669"/>
    <property type="project" value="TreeGrafter"/>
</dbReference>
<dbReference type="KEGG" id="cwo:Cwoe_1725"/>
<evidence type="ECO:0000256" key="3">
    <source>
        <dbReference type="ARBA" id="ARBA00022692"/>
    </source>
</evidence>
<dbReference type="InterPro" id="IPR002898">
    <property type="entry name" value="MotA_ExbB_proton_chnl"/>
</dbReference>
<evidence type="ECO:0000256" key="6">
    <source>
        <dbReference type="RuleBase" id="RU004057"/>
    </source>
</evidence>
<accession>D3F176</accession>
<reference evidence="11" key="2">
    <citation type="submission" date="2010-01" db="EMBL/GenBank/DDBJ databases">
        <title>The complete genome of Conexibacter woesei DSM 14684.</title>
        <authorList>
            <consortium name="US DOE Joint Genome Institute (JGI-PGF)"/>
            <person name="Lucas S."/>
            <person name="Copeland A."/>
            <person name="Lapidus A."/>
            <person name="Glavina del Rio T."/>
            <person name="Dalin E."/>
            <person name="Tice H."/>
            <person name="Bruce D."/>
            <person name="Goodwin L."/>
            <person name="Pitluck S."/>
            <person name="Kyrpides N."/>
            <person name="Mavromatis K."/>
            <person name="Ivanova N."/>
            <person name="Mikhailova N."/>
            <person name="Chertkov O."/>
            <person name="Brettin T."/>
            <person name="Detter J.C."/>
            <person name="Han C."/>
            <person name="Larimer F."/>
            <person name="Land M."/>
            <person name="Hauser L."/>
            <person name="Markowitz V."/>
            <person name="Cheng J.-F."/>
            <person name="Hugenholtz P."/>
            <person name="Woyke T."/>
            <person name="Wu D."/>
            <person name="Pukall R."/>
            <person name="Steenblock K."/>
            <person name="Schneider S."/>
            <person name="Klenk H.-P."/>
            <person name="Eisen J.A."/>
        </authorList>
    </citation>
    <scope>NUCLEOTIDE SEQUENCE [LARGE SCALE GENOMIC DNA]</scope>
    <source>
        <strain evidence="11">DSM 14684 / CIP 108061 / JCM 11494 / NBRC 100937 / ID131577</strain>
    </source>
</reference>
<evidence type="ECO:0000313" key="11">
    <source>
        <dbReference type="Proteomes" id="UP000008229"/>
    </source>
</evidence>
<dbReference type="Pfam" id="PF01618">
    <property type="entry name" value="MotA_ExbB"/>
    <property type="match status" value="1"/>
</dbReference>
<evidence type="ECO:0000256" key="1">
    <source>
        <dbReference type="ARBA" id="ARBA00004651"/>
    </source>
</evidence>
<keyword evidence="4 8" id="KW-1133">Transmembrane helix</keyword>
<name>D3F176_CONWI</name>
<organism evidence="10 11">
    <name type="scientific">Conexibacter woesei (strain DSM 14684 / CCUG 47730 / CIP 108061 / JCM 11494 / NBRC 100937 / ID131577)</name>
    <dbReference type="NCBI Taxonomy" id="469383"/>
    <lineage>
        <taxon>Bacteria</taxon>
        <taxon>Bacillati</taxon>
        <taxon>Actinomycetota</taxon>
        <taxon>Thermoleophilia</taxon>
        <taxon>Solirubrobacterales</taxon>
        <taxon>Conexibacteraceae</taxon>
        <taxon>Conexibacter</taxon>
    </lineage>
</organism>
<evidence type="ECO:0000259" key="9">
    <source>
        <dbReference type="Pfam" id="PF01618"/>
    </source>
</evidence>
<sequence length="234" mass="24177">MTIETFVLAASLHESLGDALARIVSVLAIPVLLLAIVALLICAAETGRFATELWQRRMGERRAPLRALAAEAVAQPGRAAELAQSAPTVFAGAAVRGLAAAVSARRPQAAEDALADYELAVQKRLDRTRMLVRAGPALGLMGTLIPLAPGLKALSDGDMSQLATDLRIAFAATVVGLLVGTVAFALTLTRTRMYTEDLMALERAATAATAATAQVPPPAHAATAPPVATSEPIA</sequence>
<dbReference type="HOGENOM" id="CLU_088835_1_0_11"/>
<dbReference type="Proteomes" id="UP000008229">
    <property type="component" value="Chromosome"/>
</dbReference>
<feature type="transmembrane region" description="Helical" evidence="8">
    <location>
        <begin position="130"/>
        <end position="148"/>
    </location>
</feature>
<evidence type="ECO:0000256" key="5">
    <source>
        <dbReference type="ARBA" id="ARBA00023136"/>
    </source>
</evidence>
<feature type="domain" description="MotA/TolQ/ExbB proton channel" evidence="9">
    <location>
        <begin position="108"/>
        <end position="186"/>
    </location>
</feature>
<dbReference type="PANTHER" id="PTHR30625">
    <property type="entry name" value="PROTEIN TOLQ"/>
    <property type="match status" value="1"/>
</dbReference>
<dbReference type="RefSeq" id="WP_012933203.1">
    <property type="nucleotide sequence ID" value="NC_013739.1"/>
</dbReference>
<evidence type="ECO:0000256" key="2">
    <source>
        <dbReference type="ARBA" id="ARBA00022475"/>
    </source>
</evidence>
<gene>
    <name evidence="10" type="ordered locus">Cwoe_1725</name>
</gene>
<evidence type="ECO:0000256" key="8">
    <source>
        <dbReference type="SAM" id="Phobius"/>
    </source>
</evidence>
<comment type="similarity">
    <text evidence="6">Belongs to the exbB/tolQ family.</text>
</comment>
<keyword evidence="6" id="KW-0653">Protein transport</keyword>